<evidence type="ECO:0000256" key="1">
    <source>
        <dbReference type="SAM" id="Phobius"/>
    </source>
</evidence>
<sequence length="152" mass="17940">MNELTRISIALLLVIANYIFLTIGAWAWLPDIFLMQTLLFTTFFNRIPSVYFFVFKGFLIDLFFSAYSVPYTVTFGLIGVYLNFGNLKWIQRSFLEQIIMIFVISLILNMLLGYFNNYSSNAELRIILNPFLNSLVWTIIFITQRQKWLKNM</sequence>
<feature type="transmembrane region" description="Helical" evidence="1">
    <location>
        <begin position="94"/>
        <end position="114"/>
    </location>
</feature>
<evidence type="ECO:0008006" key="3">
    <source>
        <dbReference type="Google" id="ProtNLM"/>
    </source>
</evidence>
<name>E7C6P1_9GAMM</name>
<dbReference type="EMBL" id="GU568006">
    <property type="protein sequence ID" value="ADI23115.1"/>
    <property type="molecule type" value="Genomic_DNA"/>
</dbReference>
<organism evidence="2">
    <name type="scientific">uncultured gamma proteobacterium HF0770_09E07</name>
    <dbReference type="NCBI Taxonomy" id="723576"/>
    <lineage>
        <taxon>Bacteria</taxon>
        <taxon>Pseudomonadati</taxon>
        <taxon>Pseudomonadota</taxon>
        <taxon>Gammaproteobacteria</taxon>
        <taxon>environmental samples</taxon>
    </lineage>
</organism>
<dbReference type="AlphaFoldDB" id="E7C6P1"/>
<evidence type="ECO:0000313" key="2">
    <source>
        <dbReference type="EMBL" id="ADI23115.1"/>
    </source>
</evidence>
<feature type="transmembrane region" description="Helical" evidence="1">
    <location>
        <begin position="49"/>
        <end position="82"/>
    </location>
</feature>
<proteinExistence type="predicted"/>
<accession>E7C6P1</accession>
<reference evidence="2" key="1">
    <citation type="submission" date="2010-01" db="EMBL/GenBank/DDBJ databases">
        <title>Genome fragments of uncultured bacteria from the North Pacific subtropical Gyre.</title>
        <authorList>
            <person name="Pham V.D."/>
            <person name="Delong E.F."/>
        </authorList>
    </citation>
    <scope>NUCLEOTIDE SEQUENCE</scope>
</reference>
<keyword evidence="1" id="KW-0472">Membrane</keyword>
<keyword evidence="1" id="KW-1133">Transmembrane helix</keyword>
<keyword evidence="1" id="KW-0812">Transmembrane</keyword>
<protein>
    <recommendedName>
        <fullName evidence="3">Rod shape-determining protein MreD</fullName>
    </recommendedName>
</protein>
<feature type="transmembrane region" description="Helical" evidence="1">
    <location>
        <begin position="7"/>
        <end position="29"/>
    </location>
</feature>